<dbReference type="Pfam" id="PF14765">
    <property type="entry name" value="PS-DH"/>
    <property type="match status" value="1"/>
</dbReference>
<feature type="active site" description="Proton acceptor; for dehydratase activity" evidence="8">
    <location>
        <position position="1025"/>
    </location>
</feature>
<dbReference type="SMART" id="SM00825">
    <property type="entry name" value="PKS_KS"/>
    <property type="match status" value="1"/>
</dbReference>
<dbReference type="SMART" id="SM00827">
    <property type="entry name" value="PKS_AT"/>
    <property type="match status" value="1"/>
</dbReference>
<dbReference type="SUPFAM" id="SSF55048">
    <property type="entry name" value="Probable ACP-binding domain of malonyl-CoA ACP transacylase"/>
    <property type="match status" value="1"/>
</dbReference>
<dbReference type="EMBL" id="JAULSU010000005">
    <property type="protein sequence ID" value="KAK0617489.1"/>
    <property type="molecule type" value="Genomic_DNA"/>
</dbReference>
<dbReference type="InterPro" id="IPR020843">
    <property type="entry name" value="ER"/>
</dbReference>
<dbReference type="Gene3D" id="1.10.1200.10">
    <property type="entry name" value="ACP-like"/>
    <property type="match status" value="1"/>
</dbReference>
<dbReference type="Gene3D" id="3.40.47.10">
    <property type="match status" value="1"/>
</dbReference>
<dbReference type="InterPro" id="IPR014043">
    <property type="entry name" value="Acyl_transferase_dom"/>
</dbReference>
<feature type="region of interest" description="Disordered" evidence="9">
    <location>
        <begin position="1"/>
        <end position="26"/>
    </location>
</feature>
<reference evidence="13" key="1">
    <citation type="submission" date="2023-06" db="EMBL/GenBank/DDBJ databases">
        <title>Genome-scale phylogeny and comparative genomics of the fungal order Sordariales.</title>
        <authorList>
            <consortium name="Lawrence Berkeley National Laboratory"/>
            <person name="Hensen N."/>
            <person name="Bonometti L."/>
            <person name="Westerberg I."/>
            <person name="Brannstrom I.O."/>
            <person name="Guillou S."/>
            <person name="Cros-Aarteil S."/>
            <person name="Calhoun S."/>
            <person name="Haridas S."/>
            <person name="Kuo A."/>
            <person name="Mondo S."/>
            <person name="Pangilinan J."/>
            <person name="Riley R."/>
            <person name="Labutti K."/>
            <person name="Andreopoulos B."/>
            <person name="Lipzen A."/>
            <person name="Chen C."/>
            <person name="Yanf M."/>
            <person name="Daum C."/>
            <person name="Ng V."/>
            <person name="Clum A."/>
            <person name="Steindorff A."/>
            <person name="Ohm R."/>
            <person name="Martin F."/>
            <person name="Silar P."/>
            <person name="Natvig D."/>
            <person name="Lalanne C."/>
            <person name="Gautier V."/>
            <person name="Ament-Velasquez S.L."/>
            <person name="Kruys A."/>
            <person name="Hutchinson M.I."/>
            <person name="Powell A.J."/>
            <person name="Barry K."/>
            <person name="Miller A.N."/>
            <person name="Grigoriev I.V."/>
            <person name="Debuchy R."/>
            <person name="Gladieux P."/>
            <person name="Thoren M.H."/>
            <person name="Johannesson H."/>
        </authorList>
    </citation>
    <scope>NUCLEOTIDE SEQUENCE</scope>
    <source>
        <strain evidence="13">CBS 606.72</strain>
    </source>
</reference>
<dbReference type="CDD" id="cd02440">
    <property type="entry name" value="AdoMet_MTases"/>
    <property type="match status" value="1"/>
</dbReference>
<feature type="region of interest" description="N-terminal hotdog fold" evidence="8">
    <location>
        <begin position="993"/>
        <end position="1130"/>
    </location>
</feature>
<dbReference type="InterPro" id="IPR016036">
    <property type="entry name" value="Malonyl_transacylase_ACP-bd"/>
</dbReference>
<dbReference type="Gene3D" id="3.30.70.3290">
    <property type="match status" value="1"/>
</dbReference>
<evidence type="ECO:0000256" key="5">
    <source>
        <dbReference type="ARBA" id="ARBA00023002"/>
    </source>
</evidence>
<dbReference type="Gene3D" id="3.90.180.10">
    <property type="entry name" value="Medium-chain alcohol dehydrogenases, catalytic domain"/>
    <property type="match status" value="1"/>
</dbReference>
<dbReference type="Gene3D" id="3.10.129.110">
    <property type="entry name" value="Polyketide synthase dehydratase"/>
    <property type="match status" value="1"/>
</dbReference>
<dbReference type="InterPro" id="IPR013217">
    <property type="entry name" value="Methyltransf_12"/>
</dbReference>
<dbReference type="SUPFAM" id="SSF51735">
    <property type="entry name" value="NAD(P)-binding Rossmann-fold domains"/>
    <property type="match status" value="2"/>
</dbReference>
<dbReference type="InterPro" id="IPR020807">
    <property type="entry name" value="PKS_DH"/>
</dbReference>
<dbReference type="CDD" id="cd00833">
    <property type="entry name" value="PKS"/>
    <property type="match status" value="1"/>
</dbReference>
<dbReference type="PROSITE" id="PS52004">
    <property type="entry name" value="KS3_2"/>
    <property type="match status" value="1"/>
</dbReference>
<proteinExistence type="predicted"/>
<evidence type="ECO:0008006" key="15">
    <source>
        <dbReference type="Google" id="ProtNLM"/>
    </source>
</evidence>
<dbReference type="GO" id="GO:0006633">
    <property type="term" value="P:fatty acid biosynthetic process"/>
    <property type="evidence" value="ECO:0007669"/>
    <property type="project" value="TreeGrafter"/>
</dbReference>
<dbReference type="InterPro" id="IPR032821">
    <property type="entry name" value="PKS_assoc"/>
</dbReference>
<dbReference type="PROSITE" id="PS50075">
    <property type="entry name" value="CARRIER"/>
    <property type="match status" value="1"/>
</dbReference>
<dbReference type="Pfam" id="PF00698">
    <property type="entry name" value="Acyl_transf_1"/>
    <property type="match status" value="1"/>
</dbReference>
<evidence type="ECO:0000256" key="6">
    <source>
        <dbReference type="ARBA" id="ARBA00023268"/>
    </source>
</evidence>
<evidence type="ECO:0000256" key="7">
    <source>
        <dbReference type="ARBA" id="ARBA00023315"/>
    </source>
</evidence>
<protein>
    <recommendedName>
        <fullName evidence="15">Polyketide synthase</fullName>
    </recommendedName>
</protein>
<feature type="compositionally biased region" description="Polar residues" evidence="9">
    <location>
        <begin position="1"/>
        <end position="10"/>
    </location>
</feature>
<dbReference type="PANTHER" id="PTHR43775:SF29">
    <property type="entry name" value="ASPERFURANONE POLYKETIDE SYNTHASE AFOG-RELATED"/>
    <property type="match status" value="1"/>
</dbReference>
<dbReference type="InterPro" id="IPR049900">
    <property type="entry name" value="PKS_mFAS_DH"/>
</dbReference>
<dbReference type="CDD" id="cd05274">
    <property type="entry name" value="KR_FAS_SDR_x"/>
    <property type="match status" value="1"/>
</dbReference>
<sequence>MPSAEPQRNGNGDHRESAPASSTPVAGSDVPIAIIGLGCRFAGDATGPEKLWDMLASGRNGWTPIPDSRFATKGLYHENGERTGTTNVRGGHFLKEDPAVFDAPFFGLSAEVASTMDPQYRLTMEVVYEAMESAGIALADLQGSDTSVYAGCMVRDYHDTLARDPETLPRYFMTGNAATMAANRISHFYDLHGASLTIDSGCSTTLSALHLACQNLRSRESGASIVTGANLMLNPDVFVSMSSIGFLSPDGISYAFDHRANGYGRGEGVAAVILKRLDDAVAAGDPIHAVIRATALNQDGRTATITTPSQRAQEALMRSCYRQANINPAETGYVEAHGTGTPTGDPIELQAIVNVIGAVGHSPEEPLLIGSVKTAVGHTEAASGLASVIKVVLGLEKGLVPPNSNFQLLNPKVRKDDGTFKIPTSLVPWPLKGDVRRASINNFGFGGANAHVIIEDTHTAAGPYANGTNGTNGIKTNGPHEPAIALNGAGSETVTQTGMSRVFVLSARSQESCKRRAADLVQYLTSANSNNDMKPKTTTEDQMFERLAYTLGSRRSAFPWVVAVPARSLESLQTALTRDNLEPVRAQAQPRIGFVFNGQGAQWWAMGRELIHRYPVFKASLERMDSYIRDMGAPWSLLEELCRDEDTSNVTSLEYSLPLCTAIQIALVDLLGSWGVHPTAVTGHSSGEVAAAYAAGAISAKSAIAIPYLRGSLSADTDKIIGRGGMMAIGLRRDKAQEYIGHLQPENARGISVACVNSQNSVTASGDIPAIAELETLLVRDGVFCRRLRINGAFHSQHMAPISEKYMTLLRPLLMESKHAAKMTTTRPGGSAIFSSSVTGGRLVDLQRLATAEYWNANMLGVVEFEASFRAMCVCDDGGSQTVDVILELGPHGSMGGPIQDLLTLPDLAAKSFSYLNCLVRKKNGVDTMHTLVCDLLARGHPVDLLPVNFPHGRGDDVGVVHDLPAYPWAHGQRFWAEPRNNRAWRKRKDATNDLLGPRQSPGNQLVPAWRNVLRTSNLPWLRDHALGSSIVYPGAGYVCMAIEAAASLVVDQGFDPDNIAGFRLRDVHFVNALLVPEAEGREIHLTLLPPSPPGSLAAAWRQFQVCSVSGDNSWTEHCRGSIQMQFIAEDGKDEGEDDEKDVVVAATAQKGRRWSSDAGGEESFARRIDPADLWAALRSVGIHHGPAFQNLVKVASRRSSSSIVTYTVADVVTAKHQSECIIHPTTLDSVFQAAYTVLPGLGTALESPLVPRSIDSMFLRRSICNGPGHRFEAHLEGGSPPSPRSFQASSVVVFDASQGTSPAGDDGVRAVLELKGLRYQSLEGGLTQSQNTREPPGIAAVVRWAPDLDLMASRLASNETKNNSSSRVFEHLKYAADPTEIATMMKLRHAAICYIQEGLAALTDQDVQNLEWHHAKHYRWMQTQLALAAHDQLGPESSRWLATPEAEKAELLAEVAAASVNGEMMQRLGSCLPSIFQREVTPLELMLEGGLLQRYYIGALKWGRSTRQIAELVRTLAHKNPRAKILEVGGGTGGGTQAILDALGRENYGGALFGHYDFTDVSPGFFEAARNRFHAWNDLVAFRKLDIEVDPAQQGFACGSYDIVVACQVLHATKSIDNTLRNVRRLLKPGGKLVLIETTQDSLDVFLAFGFLPGWWLSEEPERETSPSLTVAFWDQVLRRNAFTGLDHELRDCESEEFYSFSAAISTAKPDEETPPHQGLPPVVLVVPGRDGDDSAAPPTVWLKELQTSISETLGSGVLPEIATLESVDARGKACIYLGDVCSSLADVDAQQFAALRAMVISCDGLLWITRGGFMEAENPEAGLSHGMLRSLRQEYQGKRYVALDIDPQRPPWTADTISSACQVFSTAFVAQKHQQQDEEEAAVDWEYAERGGVVHIPRLFRTKALNEVMSGGPVMMPFFKADHSTASVVRVDSQGYLASSESSTNLPLFTHQNDTSLDGTDLELPLDHIEISPQAFGLSSWSGWTATECVGVVSRLGREASETHGFSIGDRVCGLLFGSWTSTPRVRWSNAVKIPETDDAEAILQTTASASFMALAAAHIALHEVARIQKGESVLVHHAKGVAWKELGYALVRLCQQAGAVVYVTAETKEDLDFLDKKVGVTNIFRTGRRHLSSFVAGVFERTGGNGMDVVLNISNPSNSQPASIFECLAAFGRFVDFGAVAYQQRSAAVNNKNSKIKLEGGASFHSLDLRVWEARRPQVVARALREIMHLVASGSATTTLDTAVPSYPISHLGKALESSRAGLYNTAGKMIITVGEGDLVPVPRTPDLVKLRNGASYLVVGGFGGVGRSVCEWMVDRGARHIIIMSRNARIDSFFADMQQRDKVEIRAVCCDISNASELAAALAGCADMPTIRGVIQGAMSLQDSVFEQMTADDFKSPLVPKMAGSRNLHRQFPDVDFLVMLSSILGITGAPGQANYTAAGAYQDALAQFRRKQGQIAVSVDLSMVQSVGYVAGNSRISDRLHRNGIKMLQEAEMHRILDHAVTNPSGENQIVTGIRSMPKPKSGAEEGETRTWILDGRFTALRSRGPSSSSLESFQRARSSEHATNANKLRSLLSPTASAKEAEFCILGELSKELMKMFGTQEVPDAGKDLTAHGVDSLVAVEIRNWFAAQAGVEFSILDLIQSPSLTHLAGVAAARLGYGKVEAAEAKAQNGVQSGAH</sequence>
<evidence type="ECO:0000256" key="4">
    <source>
        <dbReference type="ARBA" id="ARBA00022857"/>
    </source>
</evidence>
<dbReference type="InterPro" id="IPR036736">
    <property type="entry name" value="ACP-like_sf"/>
</dbReference>
<dbReference type="PROSITE" id="PS52019">
    <property type="entry name" value="PKS_MFAS_DH"/>
    <property type="match status" value="1"/>
</dbReference>
<gene>
    <name evidence="13" type="ORF">B0T14DRAFT_484399</name>
</gene>
<feature type="active site" description="Proton donor; for dehydratase activity" evidence="8">
    <location>
        <position position="1229"/>
    </location>
</feature>
<dbReference type="SUPFAM" id="SSF47336">
    <property type="entry name" value="ACP-like"/>
    <property type="match status" value="1"/>
</dbReference>
<keyword evidence="4" id="KW-0521">NADP</keyword>
<evidence type="ECO:0000256" key="1">
    <source>
        <dbReference type="ARBA" id="ARBA00022450"/>
    </source>
</evidence>
<dbReference type="InterPro" id="IPR036291">
    <property type="entry name" value="NAD(P)-bd_dom_sf"/>
</dbReference>
<dbReference type="InterPro" id="IPR057326">
    <property type="entry name" value="KR_dom"/>
</dbReference>
<dbReference type="InterPro" id="IPR050091">
    <property type="entry name" value="PKS_NRPS_Biosynth_Enz"/>
</dbReference>
<feature type="region of interest" description="C-terminal hotdog fold" evidence="8">
    <location>
        <begin position="1166"/>
        <end position="1329"/>
    </location>
</feature>
<dbReference type="Proteomes" id="UP001175000">
    <property type="component" value="Unassembled WGS sequence"/>
</dbReference>
<dbReference type="Pfam" id="PF02801">
    <property type="entry name" value="Ketoacyl-synt_C"/>
    <property type="match status" value="1"/>
</dbReference>
<organism evidence="13 14">
    <name type="scientific">Immersiella caudata</name>
    <dbReference type="NCBI Taxonomy" id="314043"/>
    <lineage>
        <taxon>Eukaryota</taxon>
        <taxon>Fungi</taxon>
        <taxon>Dikarya</taxon>
        <taxon>Ascomycota</taxon>
        <taxon>Pezizomycotina</taxon>
        <taxon>Sordariomycetes</taxon>
        <taxon>Sordariomycetidae</taxon>
        <taxon>Sordariales</taxon>
        <taxon>Lasiosphaeriaceae</taxon>
        <taxon>Immersiella</taxon>
    </lineage>
</organism>
<feature type="region of interest" description="Disordered" evidence="9">
    <location>
        <begin position="2548"/>
        <end position="2567"/>
    </location>
</feature>
<dbReference type="Pfam" id="PF08242">
    <property type="entry name" value="Methyltransf_12"/>
    <property type="match status" value="1"/>
</dbReference>
<evidence type="ECO:0000259" key="11">
    <source>
        <dbReference type="PROSITE" id="PS52004"/>
    </source>
</evidence>
<dbReference type="CDD" id="cd05195">
    <property type="entry name" value="enoyl_red"/>
    <property type="match status" value="1"/>
</dbReference>
<evidence type="ECO:0000259" key="10">
    <source>
        <dbReference type="PROSITE" id="PS50075"/>
    </source>
</evidence>
<evidence type="ECO:0000256" key="3">
    <source>
        <dbReference type="ARBA" id="ARBA00022679"/>
    </source>
</evidence>
<evidence type="ECO:0000256" key="2">
    <source>
        <dbReference type="ARBA" id="ARBA00022553"/>
    </source>
</evidence>
<comment type="caution">
    <text evidence="13">The sequence shown here is derived from an EMBL/GenBank/DDBJ whole genome shotgun (WGS) entry which is preliminary data.</text>
</comment>
<keyword evidence="2" id="KW-0597">Phosphoprotein</keyword>
<dbReference type="InterPro" id="IPR029063">
    <property type="entry name" value="SAM-dependent_MTases_sf"/>
</dbReference>
<dbReference type="Gene3D" id="3.40.50.720">
    <property type="entry name" value="NAD(P)-binding Rossmann-like Domain"/>
    <property type="match status" value="3"/>
</dbReference>
<keyword evidence="1" id="KW-0596">Phosphopantetheine</keyword>
<feature type="domain" description="Carrier" evidence="10">
    <location>
        <begin position="2586"/>
        <end position="2662"/>
    </location>
</feature>
<dbReference type="InterPro" id="IPR016039">
    <property type="entry name" value="Thiolase-like"/>
</dbReference>
<accession>A0AA39WLA0</accession>
<dbReference type="Gene3D" id="3.40.366.10">
    <property type="entry name" value="Malonyl-Coenzyme A Acyl Carrier Protein, domain 2"/>
    <property type="match status" value="1"/>
</dbReference>
<dbReference type="SMART" id="SM00822">
    <property type="entry name" value="PKS_KR"/>
    <property type="match status" value="1"/>
</dbReference>
<feature type="domain" description="PKS/mFAS DH" evidence="12">
    <location>
        <begin position="993"/>
        <end position="1329"/>
    </location>
</feature>
<keyword evidence="6" id="KW-0511">Multifunctional enzyme</keyword>
<keyword evidence="7" id="KW-0012">Acyltransferase</keyword>
<dbReference type="Pfam" id="PF00550">
    <property type="entry name" value="PP-binding"/>
    <property type="match status" value="1"/>
</dbReference>
<keyword evidence="3" id="KW-0808">Transferase</keyword>
<dbReference type="InterPro" id="IPR011032">
    <property type="entry name" value="GroES-like_sf"/>
</dbReference>
<dbReference type="SMART" id="SM00823">
    <property type="entry name" value="PKS_PP"/>
    <property type="match status" value="1"/>
</dbReference>
<keyword evidence="14" id="KW-1185">Reference proteome</keyword>
<evidence type="ECO:0000259" key="12">
    <source>
        <dbReference type="PROSITE" id="PS52019"/>
    </source>
</evidence>
<name>A0AA39WLA0_9PEZI</name>
<dbReference type="InterPro" id="IPR013968">
    <property type="entry name" value="PKS_KR"/>
</dbReference>
<dbReference type="GO" id="GO:0004312">
    <property type="term" value="F:fatty acid synthase activity"/>
    <property type="evidence" value="ECO:0007669"/>
    <property type="project" value="TreeGrafter"/>
</dbReference>
<dbReference type="PANTHER" id="PTHR43775">
    <property type="entry name" value="FATTY ACID SYNTHASE"/>
    <property type="match status" value="1"/>
</dbReference>
<dbReference type="SMART" id="SM00826">
    <property type="entry name" value="PKS_DH"/>
    <property type="match status" value="1"/>
</dbReference>
<dbReference type="Pfam" id="PF23114">
    <property type="entry name" value="NAD-bd_HRPKS_sdrA"/>
    <property type="match status" value="1"/>
</dbReference>
<dbReference type="InterPro" id="IPR056501">
    <property type="entry name" value="NAD-bd_HRPKS_sdrA"/>
</dbReference>
<evidence type="ECO:0000313" key="13">
    <source>
        <dbReference type="EMBL" id="KAK0617489.1"/>
    </source>
</evidence>
<dbReference type="Pfam" id="PF21089">
    <property type="entry name" value="PKS_DH_N"/>
    <property type="match status" value="1"/>
</dbReference>
<dbReference type="InterPro" id="IPR049551">
    <property type="entry name" value="PKS_DH_C"/>
</dbReference>
<dbReference type="Pfam" id="PF00107">
    <property type="entry name" value="ADH_zinc_N"/>
    <property type="match status" value="1"/>
</dbReference>
<feature type="domain" description="Ketosynthase family 3 (KS3)" evidence="11">
    <location>
        <begin position="29"/>
        <end position="456"/>
    </location>
</feature>
<dbReference type="GO" id="GO:0031177">
    <property type="term" value="F:phosphopantetheine binding"/>
    <property type="evidence" value="ECO:0007669"/>
    <property type="project" value="InterPro"/>
</dbReference>
<dbReference type="SUPFAM" id="SSF50129">
    <property type="entry name" value="GroES-like"/>
    <property type="match status" value="1"/>
</dbReference>
<dbReference type="GO" id="GO:0016491">
    <property type="term" value="F:oxidoreductase activity"/>
    <property type="evidence" value="ECO:0007669"/>
    <property type="project" value="UniProtKB-KW"/>
</dbReference>
<dbReference type="SUPFAM" id="SSF52151">
    <property type="entry name" value="FabD/lysophospholipase-like"/>
    <property type="match status" value="1"/>
</dbReference>
<dbReference type="SUPFAM" id="SSF53901">
    <property type="entry name" value="Thiolase-like"/>
    <property type="match status" value="1"/>
</dbReference>
<dbReference type="InterPro" id="IPR001227">
    <property type="entry name" value="Ac_transferase_dom_sf"/>
</dbReference>
<dbReference type="InterPro" id="IPR020806">
    <property type="entry name" value="PKS_PP-bd"/>
</dbReference>
<dbReference type="SUPFAM" id="SSF53335">
    <property type="entry name" value="S-adenosyl-L-methionine-dependent methyltransferases"/>
    <property type="match status" value="1"/>
</dbReference>
<dbReference type="InterPro" id="IPR049552">
    <property type="entry name" value="PKS_DH_N"/>
</dbReference>
<dbReference type="GO" id="GO:0044550">
    <property type="term" value="P:secondary metabolite biosynthetic process"/>
    <property type="evidence" value="ECO:0007669"/>
    <property type="project" value="TreeGrafter"/>
</dbReference>
<dbReference type="InterPro" id="IPR013149">
    <property type="entry name" value="ADH-like_C"/>
</dbReference>
<keyword evidence="5" id="KW-0560">Oxidoreductase</keyword>
<evidence type="ECO:0000256" key="8">
    <source>
        <dbReference type="PROSITE-ProRule" id="PRU01363"/>
    </source>
</evidence>
<dbReference type="Pfam" id="PF00109">
    <property type="entry name" value="ketoacyl-synt"/>
    <property type="match status" value="1"/>
</dbReference>
<dbReference type="InterPro" id="IPR009081">
    <property type="entry name" value="PP-bd_ACP"/>
</dbReference>
<feature type="compositionally biased region" description="Low complexity" evidence="9">
    <location>
        <begin position="2548"/>
        <end position="2558"/>
    </location>
</feature>
<evidence type="ECO:0000256" key="9">
    <source>
        <dbReference type="SAM" id="MobiDB-lite"/>
    </source>
</evidence>
<evidence type="ECO:0000313" key="14">
    <source>
        <dbReference type="Proteomes" id="UP001175000"/>
    </source>
</evidence>
<dbReference type="Pfam" id="PF16197">
    <property type="entry name" value="KAsynt_C_assoc"/>
    <property type="match status" value="1"/>
</dbReference>
<dbReference type="SMART" id="SM00829">
    <property type="entry name" value="PKS_ER"/>
    <property type="match status" value="1"/>
</dbReference>
<dbReference type="Pfam" id="PF08659">
    <property type="entry name" value="KR"/>
    <property type="match status" value="1"/>
</dbReference>
<dbReference type="InterPro" id="IPR016035">
    <property type="entry name" value="Acyl_Trfase/lysoPLipase"/>
</dbReference>
<dbReference type="InterPro" id="IPR042104">
    <property type="entry name" value="PKS_dehydratase_sf"/>
</dbReference>
<dbReference type="InterPro" id="IPR014030">
    <property type="entry name" value="Ketoacyl_synth_N"/>
</dbReference>
<dbReference type="Gene3D" id="3.40.50.150">
    <property type="entry name" value="Vaccinia Virus protein VP39"/>
    <property type="match status" value="1"/>
</dbReference>
<dbReference type="InterPro" id="IPR020841">
    <property type="entry name" value="PKS_Beta-ketoAc_synthase_dom"/>
</dbReference>
<dbReference type="InterPro" id="IPR014031">
    <property type="entry name" value="Ketoacyl_synth_C"/>
</dbReference>